<evidence type="ECO:0008006" key="3">
    <source>
        <dbReference type="Google" id="ProtNLM"/>
    </source>
</evidence>
<organism evidence="1 2">
    <name type="scientific">Actinomadura alba</name>
    <dbReference type="NCBI Taxonomy" id="406431"/>
    <lineage>
        <taxon>Bacteria</taxon>
        <taxon>Bacillati</taxon>
        <taxon>Actinomycetota</taxon>
        <taxon>Actinomycetes</taxon>
        <taxon>Streptosporangiales</taxon>
        <taxon>Thermomonosporaceae</taxon>
        <taxon>Actinomadura</taxon>
    </lineage>
</organism>
<keyword evidence="2" id="KW-1185">Reference proteome</keyword>
<protein>
    <recommendedName>
        <fullName evidence="3">WD40-like Beta Propeller Repeat</fullName>
    </recommendedName>
</protein>
<proteinExistence type="predicted"/>
<dbReference type="Proteomes" id="UP000805614">
    <property type="component" value="Unassembled WGS sequence"/>
</dbReference>
<dbReference type="EMBL" id="JABVEC010000055">
    <property type="protein sequence ID" value="MBC6471050.1"/>
    <property type="molecule type" value="Genomic_DNA"/>
</dbReference>
<gene>
    <name evidence="1" type="ORF">HKK74_37005</name>
</gene>
<evidence type="ECO:0000313" key="1">
    <source>
        <dbReference type="EMBL" id="MBC6471050.1"/>
    </source>
</evidence>
<comment type="caution">
    <text evidence="1">The sequence shown here is derived from an EMBL/GenBank/DDBJ whole genome shotgun (WGS) entry which is preliminary data.</text>
</comment>
<reference evidence="1 2" key="1">
    <citation type="submission" date="2020-06" db="EMBL/GenBank/DDBJ databases">
        <title>Actinomadura xiongansis sp. nov., isolated from soil of Baiyangdian.</title>
        <authorList>
            <person name="Zhang X."/>
        </authorList>
    </citation>
    <scope>NUCLEOTIDE SEQUENCE [LARGE SCALE GENOMIC DNA]</scope>
    <source>
        <strain evidence="1 2">HBUM206468</strain>
    </source>
</reference>
<name>A0ABR7M1Q5_9ACTN</name>
<accession>A0ABR7M1Q5</accession>
<dbReference type="RefSeq" id="WP_187248106.1">
    <property type="nucleotide sequence ID" value="NZ_BAAAOK010000009.1"/>
</dbReference>
<sequence>MTMTLNGPGSEERAEPFAAAVSPKFIVSIHLAAGPQDRAELQVRDARTGRVLDREIAQQKGTAAFGSVTAAGDGRTFFVSVLNRMRCGGEIRRLKIDESGAIREFAPVTNGKVTRREILSLAVSSSGTRLAFVERPCIAGQRAPTFKNSKISVLSVATGERRDWVSAAELELSEPSWTADGRTIGFRTYKMPARRSARPHIELRALDTTAPGGDLLSASRVVMVPTAQWGDVNGMMLAPDGRTVLAVVAQSRFATAPSSMGTMAAYALIRATVGRSDAEVLKVWRTDQPVDGLLAVDRSGRHLLVRGPGRFERIDDGKVSELVEEPGKRTDVATW</sequence>
<dbReference type="Gene3D" id="2.120.10.30">
    <property type="entry name" value="TolB, C-terminal domain"/>
    <property type="match status" value="1"/>
</dbReference>
<dbReference type="InterPro" id="IPR011044">
    <property type="entry name" value="Quino_amine_DH_bsu"/>
</dbReference>
<dbReference type="SUPFAM" id="SSF50969">
    <property type="entry name" value="YVTN repeat-like/Quinoprotein amine dehydrogenase"/>
    <property type="match status" value="1"/>
</dbReference>
<evidence type="ECO:0000313" key="2">
    <source>
        <dbReference type="Proteomes" id="UP000805614"/>
    </source>
</evidence>
<dbReference type="InterPro" id="IPR011042">
    <property type="entry name" value="6-blade_b-propeller_TolB-like"/>
</dbReference>